<dbReference type="Pfam" id="PF03199">
    <property type="entry name" value="GSH_synthase"/>
    <property type="match status" value="1"/>
</dbReference>
<keyword evidence="16" id="KW-1185">Reference proteome</keyword>
<dbReference type="PIRSF" id="PIRSF001558">
    <property type="entry name" value="GSHase"/>
    <property type="match status" value="1"/>
</dbReference>
<protein>
    <recommendedName>
        <fullName evidence="10">Glutathione synthetase</fullName>
        <shortName evidence="10">GSH-S</shortName>
        <ecNumber evidence="10">6.3.2.3</ecNumber>
    </recommendedName>
</protein>
<feature type="binding site" evidence="11">
    <location>
        <position position="336"/>
    </location>
    <ligand>
        <name>ATP</name>
        <dbReference type="ChEBI" id="CHEBI:30616"/>
    </ligand>
</feature>
<feature type="binding site" evidence="11">
    <location>
        <position position="493"/>
    </location>
    <ligand>
        <name>ATP</name>
        <dbReference type="ChEBI" id="CHEBI:30616"/>
    </ligand>
</feature>
<dbReference type="GO" id="GO:0005829">
    <property type="term" value="C:cytosol"/>
    <property type="evidence" value="ECO:0007669"/>
    <property type="project" value="TreeGrafter"/>
</dbReference>
<dbReference type="PANTHER" id="PTHR11130:SF0">
    <property type="entry name" value="GLUTATHIONE SYNTHETASE"/>
    <property type="match status" value="1"/>
</dbReference>
<dbReference type="Gene3D" id="3.30.1490.50">
    <property type="match status" value="1"/>
</dbReference>
<evidence type="ECO:0000256" key="11">
    <source>
        <dbReference type="PIRSR" id="PIRSR001558-1"/>
    </source>
</evidence>
<keyword evidence="6 10" id="KW-0479">Metal-binding</keyword>
<evidence type="ECO:0000256" key="13">
    <source>
        <dbReference type="PIRSR" id="PIRSR001558-3"/>
    </source>
</evidence>
<dbReference type="FunCoup" id="A0A2K1QK79">
    <property type="interactions" value="889"/>
</dbReference>
<dbReference type="Gene3D" id="3.40.50.1760">
    <property type="entry name" value="Glutathione synthase, substrate-binding domain superfamily, eukaryotic"/>
    <property type="match status" value="1"/>
</dbReference>
<evidence type="ECO:0000256" key="3">
    <source>
        <dbReference type="ARBA" id="ARBA00011738"/>
    </source>
</evidence>
<keyword evidence="9 10" id="KW-0460">Magnesium</keyword>
<accession>A0A2K1QK79</accession>
<dbReference type="FunFam" id="3.30.1490.50:FF:000002">
    <property type="entry name" value="Glutathione synthetase"/>
    <property type="match status" value="1"/>
</dbReference>
<comment type="similarity">
    <text evidence="2 10">Belongs to the eukaryotic GSH synthase family.</text>
</comment>
<feature type="binding site" evidence="12">
    <location>
        <position position="156"/>
    </location>
    <ligand>
        <name>Mg(2+)</name>
        <dbReference type="ChEBI" id="CHEBI:18420"/>
    </ligand>
</feature>
<comment type="pathway">
    <text evidence="1 10">Sulfur metabolism; glutathione biosynthesis; glutathione from L-cysteine and L-glutamate: step 2/2.</text>
</comment>
<dbReference type="InterPro" id="IPR005615">
    <property type="entry name" value="Glutathione_synthase"/>
</dbReference>
<dbReference type="UniPathway" id="UPA00142">
    <property type="reaction ID" value="UER00210"/>
</dbReference>
<feature type="binding site" evidence="11">
    <location>
        <begin position="430"/>
        <end position="433"/>
    </location>
    <ligand>
        <name>ATP</name>
        <dbReference type="ChEBI" id="CHEBI:30616"/>
    </ligand>
</feature>
<dbReference type="STRING" id="2082308.A0A2K1QK79"/>
<evidence type="ECO:0000256" key="7">
    <source>
        <dbReference type="ARBA" id="ARBA00022741"/>
    </source>
</evidence>
<dbReference type="GO" id="GO:0004363">
    <property type="term" value="F:glutathione synthase activity"/>
    <property type="evidence" value="ECO:0007669"/>
    <property type="project" value="UniProtKB-UniRule"/>
</dbReference>
<evidence type="ECO:0000256" key="12">
    <source>
        <dbReference type="PIRSR" id="PIRSR001558-2"/>
    </source>
</evidence>
<dbReference type="EC" id="6.3.2.3" evidence="10"/>
<comment type="caution">
    <text evidence="15">The sequence shown here is derived from an EMBL/GenBank/DDBJ whole genome shotgun (WGS) entry which is preliminary data.</text>
</comment>
<feature type="binding site" evidence="11">
    <location>
        <position position="499"/>
    </location>
    <ligand>
        <name>ATP</name>
        <dbReference type="ChEBI" id="CHEBI:30616"/>
    </ligand>
</feature>
<dbReference type="Pfam" id="PF03917">
    <property type="entry name" value="GSH_synth_ATP"/>
    <property type="match status" value="1"/>
</dbReference>
<evidence type="ECO:0000256" key="9">
    <source>
        <dbReference type="ARBA" id="ARBA00022842"/>
    </source>
</evidence>
<evidence type="ECO:0000259" key="14">
    <source>
        <dbReference type="Pfam" id="PF03199"/>
    </source>
</evidence>
<evidence type="ECO:0000256" key="4">
    <source>
        <dbReference type="ARBA" id="ARBA00022598"/>
    </source>
</evidence>
<dbReference type="Gene3D" id="3.30.1490.80">
    <property type="match status" value="1"/>
</dbReference>
<feature type="binding site" evidence="11">
    <location>
        <position position="408"/>
    </location>
    <ligand>
        <name>ATP</name>
        <dbReference type="ChEBI" id="CHEBI:30616"/>
    </ligand>
</feature>
<evidence type="ECO:0000313" key="16">
    <source>
        <dbReference type="Proteomes" id="UP000243797"/>
    </source>
</evidence>
<feature type="binding site" evidence="13">
    <location>
        <begin position="297"/>
        <end position="300"/>
    </location>
    <ligand>
        <name>substrate</name>
    </ligand>
</feature>
<dbReference type="PANTHER" id="PTHR11130">
    <property type="entry name" value="GLUTATHIONE SYNTHETASE"/>
    <property type="match status" value="1"/>
</dbReference>
<dbReference type="NCBIfam" id="TIGR01986">
    <property type="entry name" value="glut_syn_euk"/>
    <property type="match status" value="1"/>
</dbReference>
<keyword evidence="4 10" id="KW-0436">Ligase</keyword>
<feature type="binding site" evidence="13">
    <location>
        <begin position="236"/>
        <end position="238"/>
    </location>
    <ligand>
        <name>substrate</name>
    </ligand>
</feature>
<evidence type="ECO:0000256" key="8">
    <source>
        <dbReference type="ARBA" id="ARBA00022840"/>
    </source>
</evidence>
<dbReference type="SUPFAM" id="SSF52440">
    <property type="entry name" value="PreATP-grasp domain"/>
    <property type="match status" value="1"/>
</dbReference>
<dbReference type="SUPFAM" id="SSF56059">
    <property type="entry name" value="Glutathione synthetase ATP-binding domain-like"/>
    <property type="match status" value="1"/>
</dbReference>
<dbReference type="GO" id="GO:0000287">
    <property type="term" value="F:magnesium ion binding"/>
    <property type="evidence" value="ECO:0007669"/>
    <property type="project" value="UniProtKB-UniRule"/>
</dbReference>
<evidence type="ECO:0000256" key="10">
    <source>
        <dbReference type="PIRNR" id="PIRNR001558"/>
    </source>
</evidence>
<feature type="binding site" evidence="13">
    <location>
        <begin position="160"/>
        <end position="163"/>
    </location>
    <ligand>
        <name>substrate</name>
    </ligand>
</feature>
<keyword evidence="5 10" id="KW-0317">Glutathione biosynthesis</keyword>
<dbReference type="InterPro" id="IPR016185">
    <property type="entry name" value="PreATP-grasp_dom_sf"/>
</dbReference>
<dbReference type="InterPro" id="IPR004887">
    <property type="entry name" value="GSH_synth_subst-bd"/>
</dbReference>
<keyword evidence="7 10" id="KW-0547">Nucleotide-binding</keyword>
<comment type="subunit">
    <text evidence="3">Homodimer.</text>
</comment>
<organism evidence="15 16">
    <name type="scientific">Sphaceloma murrayae</name>
    <dbReference type="NCBI Taxonomy" id="2082308"/>
    <lineage>
        <taxon>Eukaryota</taxon>
        <taxon>Fungi</taxon>
        <taxon>Dikarya</taxon>
        <taxon>Ascomycota</taxon>
        <taxon>Pezizomycotina</taxon>
        <taxon>Dothideomycetes</taxon>
        <taxon>Dothideomycetidae</taxon>
        <taxon>Myriangiales</taxon>
        <taxon>Elsinoaceae</taxon>
        <taxon>Sphaceloma</taxon>
    </lineage>
</organism>
<evidence type="ECO:0000256" key="1">
    <source>
        <dbReference type="ARBA" id="ARBA00004965"/>
    </source>
</evidence>
<reference evidence="15 16" key="1">
    <citation type="submission" date="2017-06" db="EMBL/GenBank/DDBJ databases">
        <title>Draft genome sequence of a variant of Elsinoe murrayae.</title>
        <authorList>
            <person name="Cheng Q."/>
        </authorList>
    </citation>
    <scope>NUCLEOTIDE SEQUENCE [LARGE SCALE GENOMIC DNA]</scope>
    <source>
        <strain evidence="15 16">CQ-2017a</strain>
    </source>
</reference>
<dbReference type="AlphaFoldDB" id="A0A2K1QK79"/>
<feature type="domain" description="Glutathione synthase substrate-binding" evidence="14">
    <location>
        <begin position="226"/>
        <end position="333"/>
    </location>
</feature>
<feature type="binding site" evidence="11">
    <location>
        <position position="242"/>
    </location>
    <ligand>
        <name>substrate</name>
    </ligand>
</feature>
<feature type="binding site" evidence="11">
    <location>
        <position position="491"/>
    </location>
    <ligand>
        <name>substrate</name>
    </ligand>
</feature>
<comment type="catalytic activity">
    <reaction evidence="10">
        <text>gamma-L-glutamyl-L-cysteine + glycine + ATP = glutathione + ADP + phosphate + H(+)</text>
        <dbReference type="Rhea" id="RHEA:13557"/>
        <dbReference type="ChEBI" id="CHEBI:15378"/>
        <dbReference type="ChEBI" id="CHEBI:30616"/>
        <dbReference type="ChEBI" id="CHEBI:43474"/>
        <dbReference type="ChEBI" id="CHEBI:57305"/>
        <dbReference type="ChEBI" id="CHEBI:57925"/>
        <dbReference type="ChEBI" id="CHEBI:58173"/>
        <dbReference type="ChEBI" id="CHEBI:456216"/>
        <dbReference type="EC" id="6.3.2.3"/>
    </reaction>
</comment>
<dbReference type="GO" id="GO:0005524">
    <property type="term" value="F:ATP binding"/>
    <property type="evidence" value="ECO:0007669"/>
    <property type="project" value="UniProtKB-UniRule"/>
</dbReference>
<dbReference type="InterPro" id="IPR037013">
    <property type="entry name" value="GSH-S_sub-bd_sf"/>
</dbReference>
<dbReference type="InterPro" id="IPR014042">
    <property type="entry name" value="Glutathione_synthase_a-hlx"/>
</dbReference>
<evidence type="ECO:0000256" key="6">
    <source>
        <dbReference type="ARBA" id="ARBA00022723"/>
    </source>
</evidence>
<dbReference type="Proteomes" id="UP000243797">
    <property type="component" value="Unassembled WGS sequence"/>
</dbReference>
<evidence type="ECO:0000256" key="5">
    <source>
        <dbReference type="ARBA" id="ARBA00022684"/>
    </source>
</evidence>
<dbReference type="InParanoid" id="A0A2K1QK79"/>
<dbReference type="OrthoDB" id="2020073at2759"/>
<dbReference type="Gene3D" id="3.30.470.20">
    <property type="entry name" value="ATP-grasp fold, B domain"/>
    <property type="match status" value="1"/>
</dbReference>
<feature type="binding site" evidence="12">
    <location>
        <position position="401"/>
    </location>
    <ligand>
        <name>Mg(2+)</name>
        <dbReference type="ChEBI" id="CHEBI:18420"/>
    </ligand>
</feature>
<feature type="binding site" evidence="11">
    <location>
        <position position="134"/>
    </location>
    <ligand>
        <name>substrate</name>
    </ligand>
</feature>
<evidence type="ECO:0000313" key="15">
    <source>
        <dbReference type="EMBL" id="PNS15361.1"/>
    </source>
</evidence>
<gene>
    <name evidence="15" type="ORF">CAC42_620</name>
</gene>
<feature type="binding site" evidence="13">
    <location>
        <begin position="502"/>
        <end position="503"/>
    </location>
    <ligand>
        <name>substrate</name>
    </ligand>
</feature>
<name>A0A2K1QK79_9PEZI</name>
<comment type="cofactor">
    <cofactor evidence="10 12">
        <name>Mg(2+)</name>
        <dbReference type="ChEBI" id="CHEBI:18420"/>
    </cofactor>
    <text evidence="10 12">Binds 1 Mg(2+) ion per subunit.</text>
</comment>
<feature type="binding site" evidence="11">
    <location>
        <position position="156"/>
    </location>
    <ligand>
        <name>ATP</name>
        <dbReference type="ChEBI" id="CHEBI:30616"/>
    </ligand>
</feature>
<evidence type="ECO:0000256" key="2">
    <source>
        <dbReference type="ARBA" id="ARBA00010385"/>
    </source>
</evidence>
<dbReference type="GO" id="GO:0043295">
    <property type="term" value="F:glutathione binding"/>
    <property type="evidence" value="ECO:0007669"/>
    <property type="project" value="UniProtKB-UniRule"/>
</dbReference>
<dbReference type="InterPro" id="IPR014049">
    <property type="entry name" value="Glutathione_synthase_N_euk"/>
</dbReference>
<feature type="binding site" evidence="12">
    <location>
        <position position="158"/>
    </location>
    <ligand>
        <name>Mg(2+)</name>
        <dbReference type="ChEBI" id="CHEBI:18420"/>
    </ligand>
</feature>
<dbReference type="EMBL" id="NKHZ01000070">
    <property type="protein sequence ID" value="PNS15361.1"/>
    <property type="molecule type" value="Genomic_DNA"/>
</dbReference>
<proteinExistence type="inferred from homology"/>
<dbReference type="FunFam" id="3.40.50.1760:FF:000001">
    <property type="entry name" value="Glutathione synthetase"/>
    <property type="match status" value="1"/>
</dbReference>
<sequence>MSQQEYPRYPPDVSELQLRDVVVSAQDWSIAHGLAVRPATSFVAEAQDPSGSLAVTAPITLFPSPFPRECFKNALAIQQSYNELYARIAGEEAWLKRVVEELVSVDEFMAELWTIHQKVKEEGYVQDLTLGLFRSDYMVHVEAEDNAHSSSLRQVEFNTIASSFGGLSTQISAMHEFLSRSGIYPAESAVVIKPDDLVQSKSAAHLASGLAEAHKAYGSGTTSLPKCILFLVQTPERNVFDQRHLEYPLIYDHKIRTYRLPFSSILDHTHLDASRTLIYTPPHSPSTPHEVTTLYFRAGYSPSDYTTPASWSARLHLERSRAIKCPSILTHLSGAKKVQQVLATPSSPHLSHFLPASRASEVLKTFAPIYPLDTSPAGQHARSLALDPETAKNYVLKPQREGGGNNVYRTKIPDFLRGIPEAQWPAYILMEMINPPPLQNVILRNGEVQKGGVIGELGVYGVMLWRNKLEQGEHMGVQEVLVNKEAGYLLRTKGDTSEEGGVAAGFGAVDSVLLVDV</sequence>
<dbReference type="InterPro" id="IPR014709">
    <property type="entry name" value="Glutathione_synthase_C_euk"/>
</dbReference>
<feature type="binding site" evidence="11">
    <location>
        <begin position="397"/>
        <end position="406"/>
    </location>
    <ligand>
        <name>ATP</name>
        <dbReference type="ChEBI" id="CHEBI:30616"/>
    </ligand>
</feature>
<keyword evidence="8 10" id="KW-0067">ATP-binding</keyword>
<dbReference type="Gene3D" id="1.10.1080.10">
    <property type="entry name" value="Glutathione Synthetase, Chain A, domain 3"/>
    <property type="match status" value="1"/>
</dbReference>
<feature type="binding site" evidence="11">
    <location>
        <position position="456"/>
    </location>
    <ligand>
        <name>ATP</name>
        <dbReference type="ChEBI" id="CHEBI:30616"/>
    </ligand>
</feature>